<evidence type="ECO:0000256" key="1">
    <source>
        <dbReference type="SAM" id="MobiDB-lite"/>
    </source>
</evidence>
<feature type="compositionally biased region" description="Low complexity" evidence="1">
    <location>
        <begin position="412"/>
        <end position="421"/>
    </location>
</feature>
<dbReference type="OrthoDB" id="549353at2759"/>
<reference evidence="3 4" key="1">
    <citation type="submission" date="2019-04" db="EMBL/GenBank/DDBJ databases">
        <title>An improved genome assembly and genetic linkage map for asparagus bean, Vigna unguiculata ssp. sesquipedialis.</title>
        <authorList>
            <person name="Xia Q."/>
            <person name="Zhang R."/>
            <person name="Dong Y."/>
        </authorList>
    </citation>
    <scope>NUCLEOTIDE SEQUENCE [LARGE SCALE GENOMIC DNA]</scope>
    <source>
        <tissue evidence="3">Leaf</tissue>
    </source>
</reference>
<dbReference type="Pfam" id="PF01936">
    <property type="entry name" value="NYN"/>
    <property type="match status" value="1"/>
</dbReference>
<feature type="region of interest" description="Disordered" evidence="1">
    <location>
        <begin position="327"/>
        <end position="365"/>
    </location>
</feature>
<gene>
    <name evidence="3" type="ORF">DEO72_LG11g2285</name>
</gene>
<dbReference type="GO" id="GO:0004540">
    <property type="term" value="F:RNA nuclease activity"/>
    <property type="evidence" value="ECO:0007669"/>
    <property type="project" value="InterPro"/>
</dbReference>
<organism evidence="3 4">
    <name type="scientific">Vigna unguiculata</name>
    <name type="common">Cowpea</name>
    <dbReference type="NCBI Taxonomy" id="3917"/>
    <lineage>
        <taxon>Eukaryota</taxon>
        <taxon>Viridiplantae</taxon>
        <taxon>Streptophyta</taxon>
        <taxon>Embryophyta</taxon>
        <taxon>Tracheophyta</taxon>
        <taxon>Spermatophyta</taxon>
        <taxon>Magnoliopsida</taxon>
        <taxon>eudicotyledons</taxon>
        <taxon>Gunneridae</taxon>
        <taxon>Pentapetalae</taxon>
        <taxon>rosids</taxon>
        <taxon>fabids</taxon>
        <taxon>Fabales</taxon>
        <taxon>Fabaceae</taxon>
        <taxon>Papilionoideae</taxon>
        <taxon>50 kb inversion clade</taxon>
        <taxon>NPAAA clade</taxon>
        <taxon>indigoferoid/millettioid clade</taxon>
        <taxon>Phaseoleae</taxon>
        <taxon>Vigna</taxon>
    </lineage>
</organism>
<feature type="region of interest" description="Disordered" evidence="1">
    <location>
        <begin position="393"/>
        <end position="421"/>
    </location>
</feature>
<feature type="domain" description="HTH OST-type" evidence="2">
    <location>
        <begin position="229"/>
        <end position="300"/>
    </location>
</feature>
<dbReference type="Gene3D" id="3.40.50.1010">
    <property type="entry name" value="5'-nuclease"/>
    <property type="match status" value="1"/>
</dbReference>
<dbReference type="EMBL" id="CP039355">
    <property type="protein sequence ID" value="QCE15276.1"/>
    <property type="molecule type" value="Genomic_DNA"/>
</dbReference>
<evidence type="ECO:0000259" key="2">
    <source>
        <dbReference type="PROSITE" id="PS51644"/>
    </source>
</evidence>
<proteinExistence type="predicted"/>
<evidence type="ECO:0000313" key="4">
    <source>
        <dbReference type="Proteomes" id="UP000501690"/>
    </source>
</evidence>
<dbReference type="AlphaFoldDB" id="A0A4D6NNT2"/>
<evidence type="ECO:0000313" key="3">
    <source>
        <dbReference type="EMBL" id="QCE15276.1"/>
    </source>
</evidence>
<name>A0A4D6NNT2_VIGUN</name>
<protein>
    <recommendedName>
        <fullName evidence="2">HTH OST-type domain-containing protein</fullName>
    </recommendedName>
</protein>
<accession>A0A4D6NNT2</accession>
<dbReference type="InterPro" id="IPR024768">
    <property type="entry name" value="Marf1"/>
</dbReference>
<dbReference type="InterPro" id="IPR021139">
    <property type="entry name" value="NYN"/>
</dbReference>
<keyword evidence="4" id="KW-1185">Reference proteome</keyword>
<dbReference type="PROSITE" id="PS51644">
    <property type="entry name" value="HTH_OST"/>
    <property type="match status" value="1"/>
</dbReference>
<sequence>MRPLFQTKQLLAVRVQRHQLWHDSRDVKVSVWWDFENCQVPAGVDASKVAPAITKAVRASGIKGPLRINAFGDVLLLSKSNQQALSHTGIDFTHIPGGKNSADRFILMNLMDWVSQNPPPAHLFLISADGDFARMLHQLRMHNYNILLASTRNAPGVLCSAATIIWQWSSLIKGEHLSGKHLNLPPDGLFSSWYGNYNVIPDKPFSDVEKSASSQKVNIYKPSLDLQTVPKKVVIQVCRILRSHPKGISIGDLLIELKKRKVNFGKKFYGCGTFSRFLLSTLHVELEPLGFGNFHVCLISSESPKPFEGKDVESVSSCIKMDEKGSVATPKLNGEDKNKVRKANWTPLTASSHERSMDDDSKSSLLSVESPDALQKFSVHSGKVVDMTTEQLSGFQPQHRHNQLSKTKPDSLKLSSSSKTLSGCDTVGSEDAIYRIQEKYTTSRNHSAGNNQTAKEDIVFVTYESANVRAMNKYENSTRKEVDEVCHCPYSTEADHSLLDKIPSGSDKTNRNGPTFFVWIRNWWQFWKGNAESDVSADCHNKVVSHFKDSNPSELVEQTVQVVSDFKEPNLSELDQPELFSSGCFWDDIETFVSTLKGSFIVSQSKNREDMAYKLLNDGPPVLRSLTEEDILQLVELLISEKKWLEEIPSQIFPFRVIKPVQGKSLTGQSQAANGLRSLFLSRSSQSKLQKSSEHKSIPKSGVSATDTETKYKGMSIKDILEDC</sequence>
<dbReference type="Pfam" id="PF14418">
    <property type="entry name" value="OHA"/>
    <property type="match status" value="1"/>
</dbReference>
<dbReference type="Pfam" id="PF12872">
    <property type="entry name" value="OST-HTH"/>
    <property type="match status" value="1"/>
</dbReference>
<dbReference type="CDD" id="cd10910">
    <property type="entry name" value="PIN_limkain_b1_N_like"/>
    <property type="match status" value="1"/>
</dbReference>
<dbReference type="Gramene" id="Vigun09g126500.1.v1.2">
    <property type="protein sequence ID" value="Vigun09g126500.1.v1.2"/>
    <property type="gene ID" value="Vigun09g126500.v1.2"/>
</dbReference>
<dbReference type="GO" id="GO:0010468">
    <property type="term" value="P:regulation of gene expression"/>
    <property type="evidence" value="ECO:0007669"/>
    <property type="project" value="InterPro"/>
</dbReference>
<dbReference type="GO" id="GO:0005777">
    <property type="term" value="C:peroxisome"/>
    <property type="evidence" value="ECO:0007669"/>
    <property type="project" value="InterPro"/>
</dbReference>
<dbReference type="PANTHER" id="PTHR14379">
    <property type="entry name" value="LIMKAIN B LKAP"/>
    <property type="match status" value="1"/>
</dbReference>
<dbReference type="InterPro" id="IPR025605">
    <property type="entry name" value="OST-HTH/LOTUS_dom"/>
</dbReference>
<dbReference type="InterPro" id="IPR025677">
    <property type="entry name" value="OST-HTH-assoc_dom"/>
</dbReference>
<dbReference type="Proteomes" id="UP000501690">
    <property type="component" value="Linkage Group LG11"/>
</dbReference>
<dbReference type="PANTHER" id="PTHR14379:SF6">
    <property type="entry name" value="EMB|CAB71880.1"/>
    <property type="match status" value="1"/>
</dbReference>
<feature type="compositionally biased region" description="Basic and acidic residues" evidence="1">
    <location>
        <begin position="352"/>
        <end position="362"/>
    </location>
</feature>